<evidence type="ECO:0000313" key="5">
    <source>
        <dbReference type="EMBL" id="MCS4487122.1"/>
    </source>
</evidence>
<dbReference type="InterPro" id="IPR009061">
    <property type="entry name" value="DNA-bd_dom_put_sf"/>
</dbReference>
<gene>
    <name evidence="5" type="ORF">NXS11_09500</name>
</gene>
<keyword evidence="3" id="KW-0812">Transmembrane</keyword>
<evidence type="ECO:0000256" key="2">
    <source>
        <dbReference type="SAM" id="Coils"/>
    </source>
</evidence>
<keyword evidence="3" id="KW-0472">Membrane</keyword>
<reference evidence="5 6" key="1">
    <citation type="journal article" date="2023" name="Int. J. Syst. Evol. Microbiol.">
        <title>Streptococcus sciuri sp. nov., Staphylococcus marylandisciuri sp. nov. and Staphylococcus americanisciuri sp. nov., isolated from faeces of eastern grey squirrel (Sciurus carolinensis).</title>
        <authorList>
            <person name="Volokhov D.V."/>
            <person name="Zagorodnyaya T.A."/>
            <person name="Furtak V.A."/>
            <person name="Nattanmai G."/>
            <person name="Randall L."/>
            <person name="Jose S."/>
            <person name="Gao Y."/>
            <person name="Eisenberg T."/>
            <person name="Delmonte P."/>
            <person name="Blom J."/>
            <person name="Mitchell K.K."/>
        </authorList>
    </citation>
    <scope>NUCLEOTIDE SEQUENCE [LARGE SCALE GENOMIC DNA]</scope>
    <source>
        <strain evidence="5 6">GRT3</strain>
    </source>
</reference>
<evidence type="ECO:0000259" key="4">
    <source>
        <dbReference type="PROSITE" id="PS50937"/>
    </source>
</evidence>
<evidence type="ECO:0000256" key="1">
    <source>
        <dbReference type="ARBA" id="ARBA00023125"/>
    </source>
</evidence>
<keyword evidence="3" id="KW-1133">Transmembrane helix</keyword>
<dbReference type="RefSeq" id="WP_259200774.1">
    <property type="nucleotide sequence ID" value="NZ_JANUXY010000010.1"/>
</dbReference>
<dbReference type="EMBL" id="JANUXY010000010">
    <property type="protein sequence ID" value="MCS4487122.1"/>
    <property type="molecule type" value="Genomic_DNA"/>
</dbReference>
<dbReference type="Proteomes" id="UP001205609">
    <property type="component" value="Unassembled WGS sequence"/>
</dbReference>
<evidence type="ECO:0000256" key="3">
    <source>
        <dbReference type="SAM" id="Phobius"/>
    </source>
</evidence>
<protein>
    <submittedName>
        <fullName evidence="5">MerR family transcriptional regulator</fullName>
    </submittedName>
</protein>
<dbReference type="SUPFAM" id="SSF46955">
    <property type="entry name" value="Putative DNA-binding domain"/>
    <property type="match status" value="1"/>
</dbReference>
<feature type="coiled-coil region" evidence="2">
    <location>
        <begin position="83"/>
        <end position="110"/>
    </location>
</feature>
<dbReference type="Gene3D" id="1.10.1660.10">
    <property type="match status" value="1"/>
</dbReference>
<feature type="domain" description="HTH merR-type" evidence="4">
    <location>
        <begin position="3"/>
        <end position="72"/>
    </location>
</feature>
<feature type="transmembrane region" description="Helical" evidence="3">
    <location>
        <begin position="166"/>
        <end position="184"/>
    </location>
</feature>
<sequence>MTTYTIGDLAKQFSISTRTLQYYDEKGVLPPAYIENNNYRVYTEQEAEKLKLILLMKALGMQLKEIRMLLTAEGTLDTVRLILDQKQCAIEQAIQKQQAQQKQIQAMQQMINETSQSSITKLQDMDRMLMKNEYLKPLRVKMLGIASVGTISLWSSIWLGFKADNVVYPLLGVGASMGIAYYLTKDYYHQVQYMCPNCQHVFMPTMHEFIFARHTLSTRDLTCPSCQFTGHCVEVYEPH</sequence>
<keyword evidence="1" id="KW-0238">DNA-binding</keyword>
<keyword evidence="6" id="KW-1185">Reference proteome</keyword>
<keyword evidence="2" id="KW-0175">Coiled coil</keyword>
<dbReference type="PANTHER" id="PTHR30204:SF96">
    <property type="entry name" value="CHROMOSOME-ANCHORING PROTEIN RACA"/>
    <property type="match status" value="1"/>
</dbReference>
<accession>A0ABT2F5P9</accession>
<proteinExistence type="predicted"/>
<name>A0ABT2F5P9_9STAP</name>
<dbReference type="InterPro" id="IPR000551">
    <property type="entry name" value="MerR-type_HTH_dom"/>
</dbReference>
<dbReference type="InterPro" id="IPR047057">
    <property type="entry name" value="MerR_fam"/>
</dbReference>
<dbReference type="CDD" id="cd01106">
    <property type="entry name" value="HTH_TipAL-Mta"/>
    <property type="match status" value="1"/>
</dbReference>
<dbReference type="PROSITE" id="PS50937">
    <property type="entry name" value="HTH_MERR_2"/>
    <property type="match status" value="1"/>
</dbReference>
<dbReference type="PRINTS" id="PR00040">
    <property type="entry name" value="HTHMERR"/>
</dbReference>
<evidence type="ECO:0000313" key="6">
    <source>
        <dbReference type="Proteomes" id="UP001205609"/>
    </source>
</evidence>
<dbReference type="PANTHER" id="PTHR30204">
    <property type="entry name" value="REDOX-CYCLING DRUG-SENSING TRANSCRIPTIONAL ACTIVATOR SOXR"/>
    <property type="match status" value="1"/>
</dbReference>
<comment type="caution">
    <text evidence="5">The sequence shown here is derived from an EMBL/GenBank/DDBJ whole genome shotgun (WGS) entry which is preliminary data.</text>
</comment>
<organism evidence="5 6">
    <name type="scientific">Staphylococcus americanisciuri</name>
    <dbReference type="NCBI Taxonomy" id="2973940"/>
    <lineage>
        <taxon>Bacteria</taxon>
        <taxon>Bacillati</taxon>
        <taxon>Bacillota</taxon>
        <taxon>Bacilli</taxon>
        <taxon>Bacillales</taxon>
        <taxon>Staphylococcaceae</taxon>
        <taxon>Staphylococcus</taxon>
    </lineage>
</organism>
<dbReference type="Pfam" id="PF13411">
    <property type="entry name" value="MerR_1"/>
    <property type="match status" value="1"/>
</dbReference>
<feature type="transmembrane region" description="Helical" evidence="3">
    <location>
        <begin position="140"/>
        <end position="160"/>
    </location>
</feature>
<dbReference type="SMART" id="SM00422">
    <property type="entry name" value="HTH_MERR"/>
    <property type="match status" value="1"/>
</dbReference>